<dbReference type="RefSeq" id="WP_146564839.1">
    <property type="nucleotide sequence ID" value="NZ_SIHJ01000001.1"/>
</dbReference>
<evidence type="ECO:0000256" key="1">
    <source>
        <dbReference type="SAM" id="SignalP"/>
    </source>
</evidence>
<keyword evidence="1" id="KW-0732">Signal</keyword>
<sequence length="873" mass="93311" precursor="true">MPLRRLLIACLLTLLPHAGRAEPALLERYDGPTTSWSPVPNRFGVRVLAHERVRQDDQRGTGAELVRLTGPPGYSGLLLTPIGHAPILEDLQIEVRLRTDHPGVQLGVRVVFPRETDPNTGRSLVSIVRGDDRALGVRDWETLTLRQAPATVRRHARAVGSSLGHSIDERGAYADAVVLIVPCDPQGAALWIDELKIEGLVRSAADNAEPDTTAKHAPPTPRQVRLTQEGLLIDDRPYFPRVITHYGESLPELKKLGFNTIAFESTPTEELRDECGRLGLQLICPPPPTEELTSPATAAPWDGVLAWLLPDPVDEHSLDATAAVAETLRQNDTVLNRPVLARPTEAWGAWSRLADGLVVDAPWAPPARMLDGCKSRFMAARRFARPGAPLLAAIPLTHSDAYLRQVTAFAPAGTVDTWRAPTDVIAEATAASTDGARGVWITRNAAFTGAEGDERVRQGMALLNLNLTLLEPWLRDGRRAGEIAAREPGRSAVVMSRGRTRLLIPRLDDPVTQSSQGATYIVPGVAEAAKAYEFTLVGMRPLALNRLAGGAHVNAGDPAAWVLITEDARSAAEVGQRVRSVSRRAEALQQSIAVAELRHAEAHLSPLVLAAGSRSPDAAVLADARRKISLAKSAESTGDISAAFAHAAEATTQLARWSRDRVAAANAVGPLDSSPLAVQASTIIDHYRLLQLIEPLSRRANLLPAGDFEDHTTAAASGWRHIARDAGASQAVVSFAGAAPPHGARCLRIECPADDAQAPAAASVEISSPGVNLEAGQLVEVTGMVRVESADRGGQLVLTDNLGGEELAVVLDRPTSWRPFRLLRRALQDAPLQVTFAANGPITAELDAVMVRPVELPSAAKAAVLGAPALQRK</sequence>
<gene>
    <name evidence="2" type="ORF">KOR34_24560</name>
</gene>
<organism evidence="2 3">
    <name type="scientific">Posidoniimonas corsicana</name>
    <dbReference type="NCBI Taxonomy" id="1938618"/>
    <lineage>
        <taxon>Bacteria</taxon>
        <taxon>Pseudomonadati</taxon>
        <taxon>Planctomycetota</taxon>
        <taxon>Planctomycetia</taxon>
        <taxon>Pirellulales</taxon>
        <taxon>Lacipirellulaceae</taxon>
        <taxon>Posidoniimonas</taxon>
    </lineage>
</organism>
<keyword evidence="3" id="KW-1185">Reference proteome</keyword>
<accession>A0A5C5VFT5</accession>
<proteinExistence type="predicted"/>
<dbReference type="EMBL" id="SIHJ01000001">
    <property type="protein sequence ID" value="TWT37504.1"/>
    <property type="molecule type" value="Genomic_DNA"/>
</dbReference>
<evidence type="ECO:0000313" key="3">
    <source>
        <dbReference type="Proteomes" id="UP000316714"/>
    </source>
</evidence>
<evidence type="ECO:0000313" key="2">
    <source>
        <dbReference type="EMBL" id="TWT37504.1"/>
    </source>
</evidence>
<reference evidence="2 3" key="1">
    <citation type="submission" date="2019-02" db="EMBL/GenBank/DDBJ databases">
        <title>Deep-cultivation of Planctomycetes and their phenomic and genomic characterization uncovers novel biology.</title>
        <authorList>
            <person name="Wiegand S."/>
            <person name="Jogler M."/>
            <person name="Boedeker C."/>
            <person name="Pinto D."/>
            <person name="Vollmers J."/>
            <person name="Rivas-Marin E."/>
            <person name="Kohn T."/>
            <person name="Peeters S.H."/>
            <person name="Heuer A."/>
            <person name="Rast P."/>
            <person name="Oberbeckmann S."/>
            <person name="Bunk B."/>
            <person name="Jeske O."/>
            <person name="Meyerdierks A."/>
            <person name="Storesund J.E."/>
            <person name="Kallscheuer N."/>
            <person name="Luecker S."/>
            <person name="Lage O.M."/>
            <person name="Pohl T."/>
            <person name="Merkel B.J."/>
            <person name="Hornburger P."/>
            <person name="Mueller R.-W."/>
            <person name="Bruemmer F."/>
            <person name="Labrenz M."/>
            <person name="Spormann A.M."/>
            <person name="Op Den Camp H."/>
            <person name="Overmann J."/>
            <person name="Amann R."/>
            <person name="Jetten M.S.M."/>
            <person name="Mascher T."/>
            <person name="Medema M.H."/>
            <person name="Devos D.P."/>
            <person name="Kaster A.-K."/>
            <person name="Ovreas L."/>
            <person name="Rohde M."/>
            <person name="Galperin M.Y."/>
            <person name="Jogler C."/>
        </authorList>
    </citation>
    <scope>NUCLEOTIDE SEQUENCE [LARGE SCALE GENOMIC DNA]</scope>
    <source>
        <strain evidence="2 3">KOR34</strain>
    </source>
</reference>
<name>A0A5C5VFT5_9BACT</name>
<feature type="chain" id="PRO_5023018833" description="Glycoside hydrolase family 2 immunoglobulin-like beta-sandwich domain-containing protein" evidence="1">
    <location>
        <begin position="22"/>
        <end position="873"/>
    </location>
</feature>
<protein>
    <recommendedName>
        <fullName evidence="4">Glycoside hydrolase family 2 immunoglobulin-like beta-sandwich domain-containing protein</fullName>
    </recommendedName>
</protein>
<dbReference type="OrthoDB" id="285961at2"/>
<comment type="caution">
    <text evidence="2">The sequence shown here is derived from an EMBL/GenBank/DDBJ whole genome shotgun (WGS) entry which is preliminary data.</text>
</comment>
<dbReference type="Proteomes" id="UP000316714">
    <property type="component" value="Unassembled WGS sequence"/>
</dbReference>
<evidence type="ECO:0008006" key="4">
    <source>
        <dbReference type="Google" id="ProtNLM"/>
    </source>
</evidence>
<dbReference type="AlphaFoldDB" id="A0A5C5VFT5"/>
<feature type="signal peptide" evidence="1">
    <location>
        <begin position="1"/>
        <end position="21"/>
    </location>
</feature>